<accession>A0A1E5T699</accession>
<reference evidence="1 2" key="1">
    <citation type="submission" date="2016-08" db="EMBL/GenBank/DDBJ databases">
        <title>Draft genome of Fabibacter sp. strain SK-8.</title>
        <authorList>
            <person name="Wong S.-K."/>
            <person name="Hamasaki K."/>
            <person name="Yoshizawa S."/>
        </authorList>
    </citation>
    <scope>NUCLEOTIDE SEQUENCE [LARGE SCALE GENOMIC DNA]</scope>
    <source>
        <strain evidence="1 2">SK-8</strain>
    </source>
</reference>
<dbReference type="RefSeq" id="WP_069834224.1">
    <property type="nucleotide sequence ID" value="NZ_MDGQ01000003.1"/>
</dbReference>
<dbReference type="EMBL" id="MDGQ01000003">
    <property type="protein sequence ID" value="OEK06912.1"/>
    <property type="molecule type" value="Genomic_DNA"/>
</dbReference>
<organism evidence="1 2">
    <name type="scientific">Roseivirga misakiensis</name>
    <dbReference type="NCBI Taxonomy" id="1563681"/>
    <lineage>
        <taxon>Bacteria</taxon>
        <taxon>Pseudomonadati</taxon>
        <taxon>Bacteroidota</taxon>
        <taxon>Cytophagia</taxon>
        <taxon>Cytophagales</taxon>
        <taxon>Roseivirgaceae</taxon>
        <taxon>Roseivirga</taxon>
    </lineage>
</organism>
<dbReference type="Proteomes" id="UP000095552">
    <property type="component" value="Unassembled WGS sequence"/>
</dbReference>
<dbReference type="STRING" id="1563681.BFP71_04455"/>
<comment type="caution">
    <text evidence="1">The sequence shown here is derived from an EMBL/GenBank/DDBJ whole genome shotgun (WGS) entry which is preliminary data.</text>
</comment>
<keyword evidence="2" id="KW-1185">Reference proteome</keyword>
<evidence type="ECO:0000313" key="1">
    <source>
        <dbReference type="EMBL" id="OEK06912.1"/>
    </source>
</evidence>
<dbReference type="Pfam" id="PF11138">
    <property type="entry name" value="DUF2911"/>
    <property type="match status" value="1"/>
</dbReference>
<evidence type="ECO:0000313" key="2">
    <source>
        <dbReference type="Proteomes" id="UP000095552"/>
    </source>
</evidence>
<dbReference type="OrthoDB" id="195456at2"/>
<gene>
    <name evidence="1" type="ORF">BFP71_04455</name>
</gene>
<evidence type="ECO:0008006" key="3">
    <source>
        <dbReference type="Google" id="ProtNLM"/>
    </source>
</evidence>
<proteinExistence type="predicted"/>
<sequence>MSRRLTVIFGSIIVILLAIIAIQQYQLYQTKQYSPESTSQFTNSEVNIRVTYSRPSKNGRVIFGDLVPFGKWWRTGANETTEIELSKDILFSNNQLLPAGNYSLVTIPNKEEWTVIFNTEIPDWGTDYYPEFDVARVPGKVENLPDVVELFTIDFTENNGTPVLIFAWDDTKVTVPFTVQ</sequence>
<dbReference type="InterPro" id="IPR021314">
    <property type="entry name" value="DUF2911"/>
</dbReference>
<dbReference type="AlphaFoldDB" id="A0A1E5T699"/>
<name>A0A1E5T699_9BACT</name>
<protein>
    <recommendedName>
        <fullName evidence="3">DUF2911 domain-containing protein</fullName>
    </recommendedName>
</protein>